<dbReference type="Pfam" id="PF02219">
    <property type="entry name" value="MTHFR"/>
    <property type="match status" value="1"/>
</dbReference>
<keyword evidence="3 6" id="KW-0285">Flavoprotein</keyword>
<dbReference type="GO" id="GO:0035999">
    <property type="term" value="P:tetrahydrofolate interconversion"/>
    <property type="evidence" value="ECO:0007669"/>
    <property type="project" value="UniProtKB-UniPathway"/>
</dbReference>
<keyword evidence="8" id="KW-1185">Reference proteome</keyword>
<organism evidence="7 8">
    <name type="scientific">Streptosporangium album</name>
    <dbReference type="NCBI Taxonomy" id="47479"/>
    <lineage>
        <taxon>Bacteria</taxon>
        <taxon>Bacillati</taxon>
        <taxon>Actinomycetota</taxon>
        <taxon>Actinomycetes</taxon>
        <taxon>Streptosporangiales</taxon>
        <taxon>Streptosporangiaceae</taxon>
        <taxon>Streptosporangium</taxon>
    </lineage>
</organism>
<keyword evidence="5 6" id="KW-0560">Oxidoreductase</keyword>
<dbReference type="Gene3D" id="3.20.20.220">
    <property type="match status" value="1"/>
</dbReference>
<comment type="caution">
    <text evidence="7">The sequence shown here is derived from an EMBL/GenBank/DDBJ whole genome shotgun (WGS) entry which is preliminary data.</text>
</comment>
<sequence length="212" mass="22955">MPCWRLPGLSGETGAAAGACLNSRDRNLLGFRRDLLTAAAYGVDQFLFVYGDKPTAGGRTSDLNVRAMIEEVRAASQEAAFAGTRPFRVGTATGLRPLPAWKRTADFVFVQVSFSMEALLRWREATPVDVPVYAGVMVLASEAHARRLAAVIPDIDIPQKLVEKVSGDRDAGVEAACEQVLRIRESGAFDGIHLIPVARYREVAARLESVLA</sequence>
<dbReference type="EMBL" id="JACHJU010000001">
    <property type="protein sequence ID" value="MBB4936746.1"/>
    <property type="molecule type" value="Genomic_DNA"/>
</dbReference>
<evidence type="ECO:0000256" key="3">
    <source>
        <dbReference type="ARBA" id="ARBA00022630"/>
    </source>
</evidence>
<evidence type="ECO:0000256" key="4">
    <source>
        <dbReference type="ARBA" id="ARBA00022827"/>
    </source>
</evidence>
<dbReference type="RefSeq" id="WP_246465985.1">
    <property type="nucleotide sequence ID" value="NZ_BAABEK010000058.1"/>
</dbReference>
<gene>
    <name evidence="7" type="ORF">FHR32_001051</name>
</gene>
<dbReference type="GO" id="GO:0006555">
    <property type="term" value="P:methionine metabolic process"/>
    <property type="evidence" value="ECO:0007669"/>
    <property type="project" value="InterPro"/>
</dbReference>
<dbReference type="InterPro" id="IPR029041">
    <property type="entry name" value="FAD-linked_oxidoreductase-like"/>
</dbReference>
<reference evidence="7 8" key="1">
    <citation type="submission" date="2020-08" db="EMBL/GenBank/DDBJ databases">
        <title>Sequencing the genomes of 1000 actinobacteria strains.</title>
        <authorList>
            <person name="Klenk H.-P."/>
        </authorList>
    </citation>
    <scope>NUCLEOTIDE SEQUENCE [LARGE SCALE GENOMIC DNA]</scope>
    <source>
        <strain evidence="7 8">DSM 43023</strain>
    </source>
</reference>
<comment type="cofactor">
    <cofactor evidence="1 6">
        <name>FAD</name>
        <dbReference type="ChEBI" id="CHEBI:57692"/>
    </cofactor>
</comment>
<comment type="similarity">
    <text evidence="6">Belongs to the methylenetetrahydrofolate reductase family.</text>
</comment>
<evidence type="ECO:0000256" key="6">
    <source>
        <dbReference type="RuleBase" id="RU003862"/>
    </source>
</evidence>
<evidence type="ECO:0000256" key="2">
    <source>
        <dbReference type="ARBA" id="ARBA00004777"/>
    </source>
</evidence>
<name>A0A7W7RSJ4_9ACTN</name>
<accession>A0A7W7RSJ4</accession>
<evidence type="ECO:0000256" key="1">
    <source>
        <dbReference type="ARBA" id="ARBA00001974"/>
    </source>
</evidence>
<dbReference type="GO" id="GO:0004489">
    <property type="term" value="F:methylenetetrahydrofolate reductase [NAD(P)H] activity"/>
    <property type="evidence" value="ECO:0007669"/>
    <property type="project" value="InterPro"/>
</dbReference>
<dbReference type="InterPro" id="IPR003171">
    <property type="entry name" value="Mehydrof_redctse-like"/>
</dbReference>
<dbReference type="Proteomes" id="UP000534286">
    <property type="component" value="Unassembled WGS sequence"/>
</dbReference>
<dbReference type="SUPFAM" id="SSF51730">
    <property type="entry name" value="FAD-linked oxidoreductase"/>
    <property type="match status" value="1"/>
</dbReference>
<evidence type="ECO:0000256" key="5">
    <source>
        <dbReference type="ARBA" id="ARBA00023002"/>
    </source>
</evidence>
<keyword evidence="4 6" id="KW-0274">FAD</keyword>
<evidence type="ECO:0000313" key="7">
    <source>
        <dbReference type="EMBL" id="MBB4936746.1"/>
    </source>
</evidence>
<dbReference type="AlphaFoldDB" id="A0A7W7RSJ4"/>
<protein>
    <recommendedName>
        <fullName evidence="6">Methylenetetrahydrofolate reductase</fullName>
    </recommendedName>
</protein>
<evidence type="ECO:0000313" key="8">
    <source>
        <dbReference type="Proteomes" id="UP000534286"/>
    </source>
</evidence>
<proteinExistence type="inferred from homology"/>
<dbReference type="UniPathway" id="UPA00193"/>
<comment type="pathway">
    <text evidence="2 6">One-carbon metabolism; tetrahydrofolate interconversion.</text>
</comment>